<dbReference type="KEGG" id="tsu:Tresu_0684"/>
<proteinExistence type="predicted"/>
<dbReference type="OrthoDB" id="5782056at2"/>
<dbReference type="AlphaFoldDB" id="F2NVB5"/>
<dbReference type="PROSITE" id="PS50965">
    <property type="entry name" value="NERD"/>
    <property type="match status" value="1"/>
</dbReference>
<dbReference type="EMBL" id="CP002631">
    <property type="protein sequence ID" value="AEB13625.1"/>
    <property type="molecule type" value="Genomic_DNA"/>
</dbReference>
<dbReference type="HOGENOM" id="CLU_068011_2_0_12"/>
<name>F2NVB5_TRES6</name>
<dbReference type="InterPro" id="IPR013498">
    <property type="entry name" value="Topo_IA_Znf"/>
</dbReference>
<dbReference type="Pfam" id="PF01396">
    <property type="entry name" value="Zn_ribbon_Top1"/>
    <property type="match status" value="1"/>
</dbReference>
<dbReference type="RefSeq" id="WP_013700929.1">
    <property type="nucleotide sequence ID" value="NC_015385.1"/>
</dbReference>
<dbReference type="Proteomes" id="UP000006852">
    <property type="component" value="Chromosome"/>
</dbReference>
<reference evidence="2 3" key="1">
    <citation type="journal article" date="2011" name="Stand. Genomic Sci.">
        <title>Complete genome sequence of Treponema succinifaciens type strain (6091).</title>
        <authorList>
            <person name="Han C."/>
            <person name="Gronow S."/>
            <person name="Teshima H."/>
            <person name="Lapidus A."/>
            <person name="Nolan M."/>
            <person name="Lucas S."/>
            <person name="Hammon N."/>
            <person name="Deshpande S."/>
            <person name="Cheng J.F."/>
            <person name="Zeytun A."/>
            <person name="Tapia R."/>
            <person name="Goodwin L."/>
            <person name="Pitluck S."/>
            <person name="Liolios K."/>
            <person name="Pagani I."/>
            <person name="Ivanova N."/>
            <person name="Mavromatis K."/>
            <person name="Mikhailova N."/>
            <person name="Huntemann M."/>
            <person name="Pati A."/>
            <person name="Chen A."/>
            <person name="Palaniappan K."/>
            <person name="Land M."/>
            <person name="Hauser L."/>
            <person name="Brambilla E.M."/>
            <person name="Rohde M."/>
            <person name="Goker M."/>
            <person name="Woyke T."/>
            <person name="Bristow J."/>
            <person name="Eisen J.A."/>
            <person name="Markowitz V."/>
            <person name="Hugenholtz P."/>
            <person name="Kyrpides N.C."/>
            <person name="Klenk H.P."/>
            <person name="Detter J.C."/>
        </authorList>
    </citation>
    <scope>NUCLEOTIDE SEQUENCE [LARGE SCALE GENOMIC DNA]</scope>
    <source>
        <strain evidence="3">ATCC 33096 / DSM 2489 / 6091</strain>
    </source>
</reference>
<evidence type="ECO:0000313" key="3">
    <source>
        <dbReference type="Proteomes" id="UP000006852"/>
    </source>
</evidence>
<dbReference type="GO" id="GO:0006265">
    <property type="term" value="P:DNA topological change"/>
    <property type="evidence" value="ECO:0007669"/>
    <property type="project" value="InterPro"/>
</dbReference>
<dbReference type="Pfam" id="PF08378">
    <property type="entry name" value="NERD"/>
    <property type="match status" value="1"/>
</dbReference>
<accession>F2NVB5</accession>
<dbReference type="InterPro" id="IPR011528">
    <property type="entry name" value="NERD"/>
</dbReference>
<gene>
    <name evidence="2" type="ordered locus">Tresu_0684</name>
</gene>
<organism evidence="2 3">
    <name type="scientific">Treponema succinifaciens (strain ATCC 33096 / DSM 2489 / 6091)</name>
    <dbReference type="NCBI Taxonomy" id="869209"/>
    <lineage>
        <taxon>Bacteria</taxon>
        <taxon>Pseudomonadati</taxon>
        <taxon>Spirochaetota</taxon>
        <taxon>Spirochaetia</taxon>
        <taxon>Spirochaetales</taxon>
        <taxon>Treponemataceae</taxon>
        <taxon>Treponema</taxon>
    </lineage>
</organism>
<dbReference type="Gene3D" id="3.30.65.10">
    <property type="entry name" value="Bacterial Topoisomerase I, domain 1"/>
    <property type="match status" value="1"/>
</dbReference>
<protein>
    <submittedName>
        <fullName evidence="2">NERD domain protein</fullName>
    </submittedName>
</protein>
<dbReference type="GO" id="GO:0003916">
    <property type="term" value="F:DNA topoisomerase activity"/>
    <property type="evidence" value="ECO:0007669"/>
    <property type="project" value="InterPro"/>
</dbReference>
<dbReference type="GeneID" id="302997879"/>
<dbReference type="STRING" id="869209.Tresu_0684"/>
<dbReference type="SUPFAM" id="SSF57783">
    <property type="entry name" value="Zinc beta-ribbon"/>
    <property type="match status" value="1"/>
</dbReference>
<evidence type="ECO:0000313" key="2">
    <source>
        <dbReference type="EMBL" id="AEB13625.1"/>
    </source>
</evidence>
<dbReference type="GO" id="GO:0005694">
    <property type="term" value="C:chromosome"/>
    <property type="evidence" value="ECO:0007669"/>
    <property type="project" value="InterPro"/>
</dbReference>
<sequence length="246" mass="28398">MIVIIFIVLILVIVFKINSSKIKGSVGEFKVNTRLNFLGNEYISLNDILIKSSNGNTSQIDELVLSEYGIFIIETKNYKGWIFGNEKSENWTQVIFKEKHTFRNPIKQNWSHVYALKNVLSEFPNIHYFPIVVFTGDATLKGIESTVPVIYSNRLNSTIKNLSSEKCLSQTEVEKIKSILESVEITEKMARKEHVKNIKQNIVEKQLKMENLICPRCNGELKLRNGRNGKFYGCSNYPRCRFTMPY</sequence>
<keyword evidence="3" id="KW-1185">Reference proteome</keyword>
<dbReference type="GO" id="GO:0003677">
    <property type="term" value="F:DNA binding"/>
    <property type="evidence" value="ECO:0007669"/>
    <property type="project" value="InterPro"/>
</dbReference>
<reference evidence="3" key="2">
    <citation type="submission" date="2011-04" db="EMBL/GenBank/DDBJ databases">
        <title>The complete genome of chromosome of Treponema succinifaciens DSM 2489.</title>
        <authorList>
            <person name="Lucas S."/>
            <person name="Copeland A."/>
            <person name="Lapidus A."/>
            <person name="Bruce D."/>
            <person name="Goodwin L."/>
            <person name="Pitluck S."/>
            <person name="Peters L."/>
            <person name="Kyrpides N."/>
            <person name="Mavromatis K."/>
            <person name="Ivanova N."/>
            <person name="Ovchinnikova G."/>
            <person name="Teshima H."/>
            <person name="Detter J.C."/>
            <person name="Tapia R."/>
            <person name="Han C."/>
            <person name="Land M."/>
            <person name="Hauser L."/>
            <person name="Markowitz V."/>
            <person name="Cheng J.-F."/>
            <person name="Hugenholtz P."/>
            <person name="Woyke T."/>
            <person name="Wu D."/>
            <person name="Gronow S."/>
            <person name="Wellnitz S."/>
            <person name="Brambilla E."/>
            <person name="Klenk H.-P."/>
            <person name="Eisen J.A."/>
        </authorList>
    </citation>
    <scope>NUCLEOTIDE SEQUENCE [LARGE SCALE GENOMIC DNA]</scope>
    <source>
        <strain evidence="3">ATCC 33096 / DSM 2489 / 6091</strain>
    </source>
</reference>
<evidence type="ECO:0000259" key="1">
    <source>
        <dbReference type="PROSITE" id="PS50965"/>
    </source>
</evidence>
<dbReference type="eggNOG" id="COG0551">
    <property type="taxonomic scope" value="Bacteria"/>
</dbReference>
<feature type="domain" description="NERD" evidence="1">
    <location>
        <begin position="23"/>
        <end position="139"/>
    </location>
</feature>